<gene>
    <name evidence="2" type="ORF">B0J12DRAFT_196745</name>
</gene>
<name>A0ABQ8G5Q1_9PEZI</name>
<reference evidence="2 3" key="1">
    <citation type="journal article" date="2021" name="Nat. Commun.">
        <title>Genetic determinants of endophytism in the Arabidopsis root mycobiome.</title>
        <authorList>
            <person name="Mesny F."/>
            <person name="Miyauchi S."/>
            <person name="Thiergart T."/>
            <person name="Pickel B."/>
            <person name="Atanasova L."/>
            <person name="Karlsson M."/>
            <person name="Huettel B."/>
            <person name="Barry K.W."/>
            <person name="Haridas S."/>
            <person name="Chen C."/>
            <person name="Bauer D."/>
            <person name="Andreopoulos W."/>
            <person name="Pangilinan J."/>
            <person name="LaButti K."/>
            <person name="Riley R."/>
            <person name="Lipzen A."/>
            <person name="Clum A."/>
            <person name="Drula E."/>
            <person name="Henrissat B."/>
            <person name="Kohler A."/>
            <person name="Grigoriev I.V."/>
            <person name="Martin F.M."/>
            <person name="Hacquard S."/>
        </authorList>
    </citation>
    <scope>NUCLEOTIDE SEQUENCE [LARGE SCALE GENOMIC DNA]</scope>
    <source>
        <strain evidence="2 3">MPI-SDFR-AT-0080</strain>
    </source>
</reference>
<evidence type="ECO:0000313" key="2">
    <source>
        <dbReference type="EMBL" id="KAH7043230.1"/>
    </source>
</evidence>
<sequence length="163" mass="16175">MSSDPHTGGTLEQMAVKGTSIPNDAGVQNTIPSTSNPSTDPSSLQSSKTAYNGDPNPLGSRPDAQSGANNALDAPRSAADGGATGEVVSGTGAAVPATVETKRLDPSGGDRFQAVGAHGHAREAKQEKGVGAFGRSAGEGAEAQPAPGEEGDAQDAVRDRKGL</sequence>
<organism evidence="2 3">
    <name type="scientific">Macrophomina phaseolina</name>
    <dbReference type="NCBI Taxonomy" id="35725"/>
    <lineage>
        <taxon>Eukaryota</taxon>
        <taxon>Fungi</taxon>
        <taxon>Dikarya</taxon>
        <taxon>Ascomycota</taxon>
        <taxon>Pezizomycotina</taxon>
        <taxon>Dothideomycetes</taxon>
        <taxon>Dothideomycetes incertae sedis</taxon>
        <taxon>Botryosphaeriales</taxon>
        <taxon>Botryosphaeriaceae</taxon>
        <taxon>Macrophomina</taxon>
    </lineage>
</organism>
<feature type="region of interest" description="Disordered" evidence="1">
    <location>
        <begin position="1"/>
        <end position="163"/>
    </location>
</feature>
<feature type="compositionally biased region" description="Polar residues" evidence="1">
    <location>
        <begin position="20"/>
        <end position="29"/>
    </location>
</feature>
<evidence type="ECO:0000313" key="3">
    <source>
        <dbReference type="Proteomes" id="UP000774617"/>
    </source>
</evidence>
<comment type="caution">
    <text evidence="2">The sequence shown here is derived from an EMBL/GenBank/DDBJ whole genome shotgun (WGS) entry which is preliminary data.</text>
</comment>
<keyword evidence="3" id="KW-1185">Reference proteome</keyword>
<evidence type="ECO:0000256" key="1">
    <source>
        <dbReference type="SAM" id="MobiDB-lite"/>
    </source>
</evidence>
<accession>A0ABQ8G5Q1</accession>
<feature type="compositionally biased region" description="Low complexity" evidence="1">
    <location>
        <begin position="138"/>
        <end position="148"/>
    </location>
</feature>
<protein>
    <submittedName>
        <fullName evidence="2">Uncharacterized protein</fullName>
    </submittedName>
</protein>
<dbReference type="EMBL" id="JAGTJR010000023">
    <property type="protein sequence ID" value="KAH7043230.1"/>
    <property type="molecule type" value="Genomic_DNA"/>
</dbReference>
<proteinExistence type="predicted"/>
<feature type="compositionally biased region" description="Low complexity" evidence="1">
    <location>
        <begin position="30"/>
        <end position="43"/>
    </location>
</feature>
<dbReference type="Proteomes" id="UP000774617">
    <property type="component" value="Unassembled WGS sequence"/>
</dbReference>